<organism evidence="2 3">
    <name type="scientific">Phytophthora infestans</name>
    <name type="common">Potato late blight agent</name>
    <name type="synonym">Botrytis infestans</name>
    <dbReference type="NCBI Taxonomy" id="4787"/>
    <lineage>
        <taxon>Eukaryota</taxon>
        <taxon>Sar</taxon>
        <taxon>Stramenopiles</taxon>
        <taxon>Oomycota</taxon>
        <taxon>Peronosporomycetes</taxon>
        <taxon>Peronosporales</taxon>
        <taxon>Peronosporaceae</taxon>
        <taxon>Phytophthora</taxon>
    </lineage>
</organism>
<proteinExistence type="predicted"/>
<accession>A0A833SX87</accession>
<name>A0A833SX87_PHYIN</name>
<comment type="caution">
    <text evidence="2">The sequence shown here is derived from an EMBL/GenBank/DDBJ whole genome shotgun (WGS) entry which is preliminary data.</text>
</comment>
<gene>
    <name evidence="2" type="ORF">GN244_ATG06776</name>
</gene>
<reference evidence="2" key="1">
    <citation type="submission" date="2020-04" db="EMBL/GenBank/DDBJ databases">
        <title>Hybrid Assembly of Korean Phytophthora infestans isolates.</title>
        <authorList>
            <person name="Prokchorchik M."/>
            <person name="Lee Y."/>
            <person name="Seo J."/>
            <person name="Cho J.-H."/>
            <person name="Park Y.-E."/>
            <person name="Jang D.-C."/>
            <person name="Im J.-S."/>
            <person name="Choi J.-G."/>
            <person name="Park H.-J."/>
            <person name="Lee G.-B."/>
            <person name="Lee Y.-G."/>
            <person name="Hong S.-Y."/>
            <person name="Cho K."/>
            <person name="Sohn K.H."/>
        </authorList>
    </citation>
    <scope>NUCLEOTIDE SEQUENCE</scope>
    <source>
        <strain evidence="2">KR_1_A1</strain>
    </source>
</reference>
<evidence type="ECO:0000313" key="3">
    <source>
        <dbReference type="Proteomes" id="UP000602510"/>
    </source>
</evidence>
<dbReference type="EMBL" id="WSZM01000134">
    <property type="protein sequence ID" value="KAF4041008.1"/>
    <property type="molecule type" value="Genomic_DNA"/>
</dbReference>
<dbReference type="AlphaFoldDB" id="A0A833SX87"/>
<dbReference type="Proteomes" id="UP000602510">
    <property type="component" value="Unassembled WGS sequence"/>
</dbReference>
<feature type="region of interest" description="Disordered" evidence="1">
    <location>
        <begin position="1"/>
        <end position="22"/>
    </location>
</feature>
<protein>
    <submittedName>
        <fullName evidence="2">Uncharacterized protein</fullName>
    </submittedName>
</protein>
<sequence length="77" mass="8196">MVERDVFSDDEEESVFDHGLDGGVDEHLVSVPAAVERLGRSAGRGEAAAESRGVATLSVSSETDALHELISDELKEI</sequence>
<evidence type="ECO:0000313" key="2">
    <source>
        <dbReference type="EMBL" id="KAF4041008.1"/>
    </source>
</evidence>
<evidence type="ECO:0000256" key="1">
    <source>
        <dbReference type="SAM" id="MobiDB-lite"/>
    </source>
</evidence>
<keyword evidence="3" id="KW-1185">Reference proteome</keyword>